<comment type="caution">
    <text evidence="1">The sequence shown here is derived from an EMBL/GenBank/DDBJ whole genome shotgun (WGS) entry which is preliminary data.</text>
</comment>
<evidence type="ECO:0000313" key="1">
    <source>
        <dbReference type="EMBL" id="HJC64228.1"/>
    </source>
</evidence>
<reference evidence="1" key="2">
    <citation type="submission" date="2021-04" db="EMBL/GenBank/DDBJ databases">
        <authorList>
            <person name="Gilroy R."/>
        </authorList>
    </citation>
    <scope>NUCLEOTIDE SEQUENCE</scope>
    <source>
        <strain evidence="1">ChiBcec2-3848</strain>
    </source>
</reference>
<proteinExistence type="predicted"/>
<accession>A0A9D2TD07</accession>
<organism evidence="1 2">
    <name type="scientific">Candidatus Blautia merdavium</name>
    <dbReference type="NCBI Taxonomy" id="2838494"/>
    <lineage>
        <taxon>Bacteria</taxon>
        <taxon>Bacillati</taxon>
        <taxon>Bacillota</taxon>
        <taxon>Clostridia</taxon>
        <taxon>Lachnospirales</taxon>
        <taxon>Lachnospiraceae</taxon>
        <taxon>Blautia</taxon>
    </lineage>
</organism>
<dbReference type="Proteomes" id="UP000823886">
    <property type="component" value="Unassembled WGS sequence"/>
</dbReference>
<dbReference type="Pfam" id="PF11167">
    <property type="entry name" value="DUF2953"/>
    <property type="match status" value="1"/>
</dbReference>
<dbReference type="AlphaFoldDB" id="A0A9D2TD07"/>
<name>A0A9D2TD07_9FIRM</name>
<dbReference type="EMBL" id="DWVZ01000151">
    <property type="protein sequence ID" value="HJC64228.1"/>
    <property type="molecule type" value="Genomic_DNA"/>
</dbReference>
<reference evidence="1" key="1">
    <citation type="journal article" date="2021" name="PeerJ">
        <title>Extensive microbial diversity within the chicken gut microbiome revealed by metagenomics and culture.</title>
        <authorList>
            <person name="Gilroy R."/>
            <person name="Ravi A."/>
            <person name="Getino M."/>
            <person name="Pursley I."/>
            <person name="Horton D.L."/>
            <person name="Alikhan N.F."/>
            <person name="Baker D."/>
            <person name="Gharbi K."/>
            <person name="Hall N."/>
            <person name="Watson M."/>
            <person name="Adriaenssens E.M."/>
            <person name="Foster-Nyarko E."/>
            <person name="Jarju S."/>
            <person name="Secka A."/>
            <person name="Antonio M."/>
            <person name="Oren A."/>
            <person name="Chaudhuri R.R."/>
            <person name="La Ragione R."/>
            <person name="Hildebrand F."/>
            <person name="Pallen M.J."/>
        </authorList>
    </citation>
    <scope>NUCLEOTIDE SEQUENCE</scope>
    <source>
        <strain evidence="1">ChiBcec2-3848</strain>
    </source>
</reference>
<gene>
    <name evidence="1" type="ORF">H9753_11510</name>
</gene>
<protein>
    <submittedName>
        <fullName evidence="1">DUF2953 domain-containing protein</fullName>
    </submittedName>
</protein>
<sequence length="114" mass="13176">MRKLWESSQFQGAKRAVVQETKGLLRHIKPRKLRGRIAFGTEDPCTTGEILAAAGIFYPLYGENLIIEPYFDKEILEGEIQAKGRIYGICMAAAAFRLFRNQDIRFIIRKYKQH</sequence>
<dbReference type="InterPro" id="IPR021338">
    <property type="entry name" value="DUF2953"/>
</dbReference>
<evidence type="ECO:0000313" key="2">
    <source>
        <dbReference type="Proteomes" id="UP000823886"/>
    </source>
</evidence>